<accession>A0ABU3CNR9</accession>
<dbReference type="PROSITE" id="PS51257">
    <property type="entry name" value="PROKAR_LIPOPROTEIN"/>
    <property type="match status" value="1"/>
</dbReference>
<sequence length="623" mass="70975">MKKFIYALAMSFAIFSCKTTQNTVTEEQPIVTKLDLVNVQEDRVMVTIDPAEFTTETTTFYIPKTVPGTYSTSNYGKYSEDLKAFDYKGNELEIVKLDENSWSIPDAKKLDKITYWVNDTFDVQGEGGIYSMAGTNILEDKNFLLNLHGFVGYFENLQEKKYRVEIKRPSDLIGGSALEIAETLSTENDESKTDIYNLNRYFEVTDNPIMYGEPDTVSFNVQGMEVLLNVYSPNDKFSAESFAPAMERMITAQKNFLGDINSTDKYAILLYLSATPGQNDAGNFGALEHHTSTVVVMPEIMEEEALNESLTDIVSHEFFHIITPLGVHSQEIHYFDYNDPKMSKHLWMYEGITEYFANLFQVNQGLIDNQDFYDRINEKLEAAKRYDDTMSFTVMSENILEDGYQENYANVYQKGALIGMALDIRLRELSGGNMGVLDLMKELTQKYGKDKPFNDDELIADIVELTYPEIQNFFDQYVIGTTPIPYSEFFEKVGLEIREGQVPVDYFLKNQTTPYITVNQQGNILVRNDVELNSFLQDLELEAGDMIQSINGTAYSRENIYDLITTSQTWKEGDSISMTVVRDGEEVILESSIVAPTAPGLRLVEIQNADSEQIELRYAWLKS</sequence>
<protein>
    <submittedName>
        <fullName evidence="3">Peptidase M61</fullName>
    </submittedName>
</protein>
<dbReference type="Gene3D" id="1.10.390.10">
    <property type="entry name" value="Neutral Protease Domain 2"/>
    <property type="match status" value="1"/>
</dbReference>
<keyword evidence="4" id="KW-1185">Reference proteome</keyword>
<dbReference type="InterPro" id="IPR036034">
    <property type="entry name" value="PDZ_sf"/>
</dbReference>
<evidence type="ECO:0000259" key="2">
    <source>
        <dbReference type="Pfam" id="PF17899"/>
    </source>
</evidence>
<proteinExistence type="predicted"/>
<evidence type="ECO:0000259" key="1">
    <source>
        <dbReference type="Pfam" id="PF05299"/>
    </source>
</evidence>
<dbReference type="InterPro" id="IPR027268">
    <property type="entry name" value="Peptidase_M4/M1_CTD_sf"/>
</dbReference>
<comment type="caution">
    <text evidence="3">The sequence shown here is derived from an EMBL/GenBank/DDBJ whole genome shotgun (WGS) entry which is preliminary data.</text>
</comment>
<evidence type="ECO:0000313" key="4">
    <source>
        <dbReference type="Proteomes" id="UP001245285"/>
    </source>
</evidence>
<dbReference type="Pfam" id="PF17899">
    <property type="entry name" value="Peptidase_M61_N"/>
    <property type="match status" value="1"/>
</dbReference>
<dbReference type="InterPro" id="IPR040756">
    <property type="entry name" value="Peptidase_M61_N"/>
</dbReference>
<evidence type="ECO:0000313" key="3">
    <source>
        <dbReference type="EMBL" id="MDT0647575.1"/>
    </source>
</evidence>
<dbReference type="SUPFAM" id="SSF55486">
    <property type="entry name" value="Metalloproteases ('zincins'), catalytic domain"/>
    <property type="match status" value="1"/>
</dbReference>
<organism evidence="3 4">
    <name type="scientific">Autumnicola lenta</name>
    <dbReference type="NCBI Taxonomy" id="3075593"/>
    <lineage>
        <taxon>Bacteria</taxon>
        <taxon>Pseudomonadati</taxon>
        <taxon>Bacteroidota</taxon>
        <taxon>Flavobacteriia</taxon>
        <taxon>Flavobacteriales</taxon>
        <taxon>Flavobacteriaceae</taxon>
        <taxon>Autumnicola</taxon>
    </lineage>
</organism>
<gene>
    <name evidence="3" type="ORF">RM545_12820</name>
</gene>
<dbReference type="SUPFAM" id="SSF50156">
    <property type="entry name" value="PDZ domain-like"/>
    <property type="match status" value="1"/>
</dbReference>
<dbReference type="EMBL" id="JAVRHO010000018">
    <property type="protein sequence ID" value="MDT0647575.1"/>
    <property type="molecule type" value="Genomic_DNA"/>
</dbReference>
<dbReference type="Gene3D" id="2.30.42.10">
    <property type="match status" value="1"/>
</dbReference>
<name>A0ABU3CNR9_9FLAO</name>
<dbReference type="Proteomes" id="UP001245285">
    <property type="component" value="Unassembled WGS sequence"/>
</dbReference>
<reference evidence="3 4" key="1">
    <citation type="submission" date="2023-09" db="EMBL/GenBank/DDBJ databases">
        <authorList>
            <person name="Rey-Velasco X."/>
        </authorList>
    </citation>
    <scope>NUCLEOTIDE SEQUENCE [LARGE SCALE GENOMIC DNA]</scope>
    <source>
        <strain evidence="3 4">F260</strain>
    </source>
</reference>
<feature type="domain" description="Peptidase M61 N-terminal" evidence="2">
    <location>
        <begin position="33"/>
        <end position="213"/>
    </location>
</feature>
<dbReference type="InterPro" id="IPR007963">
    <property type="entry name" value="Peptidase_M61_catalytic"/>
</dbReference>
<feature type="domain" description="Peptidase M61 catalytic" evidence="1">
    <location>
        <begin position="311"/>
        <end position="418"/>
    </location>
</feature>
<dbReference type="Pfam" id="PF05299">
    <property type="entry name" value="Peptidase_M61"/>
    <property type="match status" value="1"/>
</dbReference>
<dbReference type="RefSeq" id="WP_311495676.1">
    <property type="nucleotide sequence ID" value="NZ_JAVRHO010000018.1"/>
</dbReference>
<dbReference type="Gene3D" id="2.60.40.3650">
    <property type="match status" value="1"/>
</dbReference>